<dbReference type="OrthoDB" id="824130at2"/>
<comment type="caution">
    <text evidence="1">The sequence shown here is derived from an EMBL/GenBank/DDBJ whole genome shotgun (WGS) entry which is preliminary data.</text>
</comment>
<keyword evidence="2" id="KW-1185">Reference proteome</keyword>
<evidence type="ECO:0000313" key="1">
    <source>
        <dbReference type="EMBL" id="EAZ80996.1"/>
    </source>
</evidence>
<protein>
    <submittedName>
        <fullName evidence="1">CbiN domain protein</fullName>
    </submittedName>
</protein>
<sequence>MKKIYLLGILFLFISKLIACECANVRFDEAFRRSSHIASGKVLEISSYDIDPTLLQVKFEIYEEFKGSGLNEFYISDPQKADGMYHVYLKKGQELLVYKIYSRNLQ</sequence>
<gene>
    <name evidence="1" type="ORF">ALPR1_18208</name>
</gene>
<name>A3HWM3_9BACT</name>
<dbReference type="AlphaFoldDB" id="A3HWM3"/>
<evidence type="ECO:0000313" key="2">
    <source>
        <dbReference type="Proteomes" id="UP000003919"/>
    </source>
</evidence>
<dbReference type="Proteomes" id="UP000003919">
    <property type="component" value="Unassembled WGS sequence"/>
</dbReference>
<dbReference type="HOGENOM" id="CLU_2217431_0_0_10"/>
<dbReference type="RefSeq" id="WP_008202636.1">
    <property type="nucleotide sequence ID" value="NZ_CM001023.1"/>
</dbReference>
<dbReference type="InterPro" id="IPR008993">
    <property type="entry name" value="TIMP-like_OB-fold"/>
</dbReference>
<dbReference type="EMBL" id="AAXU02000001">
    <property type="protein sequence ID" value="EAZ80996.1"/>
    <property type="molecule type" value="Genomic_DNA"/>
</dbReference>
<proteinExistence type="predicted"/>
<dbReference type="STRING" id="388413.ALPR1_18208"/>
<reference evidence="1 2" key="1">
    <citation type="journal article" date="2011" name="J. Bacteriol.">
        <title>Complete genome sequence of Algoriphagus sp. PR1, bacterial prey of a colony-forming choanoflagellate.</title>
        <authorList>
            <person name="Alegado R.A."/>
            <person name="Ferriera S."/>
            <person name="Nusbaum C."/>
            <person name="Young S.K."/>
            <person name="Zeng Q."/>
            <person name="Imamovic A."/>
            <person name="Fairclough S.R."/>
            <person name="King N."/>
        </authorList>
    </citation>
    <scope>NUCLEOTIDE SEQUENCE [LARGE SCALE GENOMIC DNA]</scope>
    <source>
        <strain evidence="1 2">PR1</strain>
    </source>
</reference>
<dbReference type="SUPFAM" id="SSF50242">
    <property type="entry name" value="TIMP-like"/>
    <property type="match status" value="1"/>
</dbReference>
<organism evidence="1 2">
    <name type="scientific">Algoriphagus machipongonensis</name>
    <dbReference type="NCBI Taxonomy" id="388413"/>
    <lineage>
        <taxon>Bacteria</taxon>
        <taxon>Pseudomonadati</taxon>
        <taxon>Bacteroidota</taxon>
        <taxon>Cytophagia</taxon>
        <taxon>Cytophagales</taxon>
        <taxon>Cyclobacteriaceae</taxon>
        <taxon>Algoriphagus</taxon>
    </lineage>
</organism>
<accession>A3HWM3</accession>